<dbReference type="SMART" id="SM00049">
    <property type="entry name" value="DEP"/>
    <property type="match status" value="1"/>
</dbReference>
<protein>
    <submittedName>
        <fullName evidence="3">DEP domain containing 1a [Danio rerio]</fullName>
    </submittedName>
</protein>
<dbReference type="AlphaFoldDB" id="A0A0K2T0K5"/>
<dbReference type="GO" id="GO:0035556">
    <property type="term" value="P:intracellular signal transduction"/>
    <property type="evidence" value="ECO:0007669"/>
    <property type="project" value="InterPro"/>
</dbReference>
<dbReference type="SUPFAM" id="SSF48350">
    <property type="entry name" value="GTPase activation domain, GAP"/>
    <property type="match status" value="1"/>
</dbReference>
<dbReference type="OrthoDB" id="10064772at2759"/>
<evidence type="ECO:0000313" key="3">
    <source>
        <dbReference type="EMBL" id="CDW19137.1"/>
    </source>
</evidence>
<accession>A0A0K2T0K5</accession>
<dbReference type="InterPro" id="IPR008936">
    <property type="entry name" value="Rho_GTPase_activation_prot"/>
</dbReference>
<sequence>MEEEPKGPWRATRLWNEIVGSFQGGMPLKRHRKSVLASKAVDNCFSGSEAVDWLHKYLKRNANFGVGVSKDQTLLLLEKLLKAGIFRAGSKGQRSEIFKESELYVFPNDIERLHGSLIRPRDSILHPLILMDKGGIHWKDVFLSLCALRGLAITSHIVNLSYLTDNMTKVSNNGVVLPPEDRKQRAPHWVMSAIKCLADWPVSTSESENPLPNYKGFENDVFNVIREYFTSLPAPLIPHELYSHFASAYLRASLVTSTPLYNSSKKRDTLPPKTCYETAFMQESPVTRIVAQKETDSLHLISPPKNDGWDKKRYKLPGWRRSSRSRKSIAVMEKFRFRAAVTDAEDDSEKDEEYHKVSGSVDDLAGRERFPLSDVPSVIQSKTVRRQKQKSKRDRSTGGRPEDRFAYPMGGFYNPLVHPKTGEGVYESTRFGDLIVKTPKVPFGPSSADSVLNEVEKRKNRFDSDSAIRSFQLLALLLRPSDRRKVQLLLRFIRKASSNPELILSSTKSTCELLLGTFQGSILAPSDITNCDEELVRKIVSFFVRNYEEIWTPPECLRREVEERVYESLVNSHYSEGERFPITYCHQVSKENYEKNKDSGSKSALQDLLIHLLYDKKISARDRKKKVKKFKDSYPDIYRLQFPNKDSEPEYMNKDMESPKLSSLTRFKNAMRI</sequence>
<evidence type="ECO:0000256" key="1">
    <source>
        <dbReference type="SAM" id="MobiDB-lite"/>
    </source>
</evidence>
<feature type="compositionally biased region" description="Basic and acidic residues" evidence="1">
    <location>
        <begin position="394"/>
        <end position="404"/>
    </location>
</feature>
<dbReference type="InterPro" id="IPR036388">
    <property type="entry name" value="WH-like_DNA-bd_sf"/>
</dbReference>
<dbReference type="PROSITE" id="PS50186">
    <property type="entry name" value="DEP"/>
    <property type="match status" value="1"/>
</dbReference>
<evidence type="ECO:0000259" key="2">
    <source>
        <dbReference type="PROSITE" id="PS50186"/>
    </source>
</evidence>
<dbReference type="InterPro" id="IPR000591">
    <property type="entry name" value="DEP_dom"/>
</dbReference>
<organism evidence="3">
    <name type="scientific">Lepeophtheirus salmonis</name>
    <name type="common">Salmon louse</name>
    <name type="synonym">Caligus salmonis</name>
    <dbReference type="NCBI Taxonomy" id="72036"/>
    <lineage>
        <taxon>Eukaryota</taxon>
        <taxon>Metazoa</taxon>
        <taxon>Ecdysozoa</taxon>
        <taxon>Arthropoda</taxon>
        <taxon>Crustacea</taxon>
        <taxon>Multicrustacea</taxon>
        <taxon>Hexanauplia</taxon>
        <taxon>Copepoda</taxon>
        <taxon>Siphonostomatoida</taxon>
        <taxon>Caligidae</taxon>
        <taxon>Lepeophtheirus</taxon>
    </lineage>
</organism>
<feature type="domain" description="DEP" evidence="2">
    <location>
        <begin position="22"/>
        <end position="108"/>
    </location>
</feature>
<dbReference type="Gene3D" id="1.10.10.10">
    <property type="entry name" value="Winged helix-like DNA-binding domain superfamily/Winged helix DNA-binding domain"/>
    <property type="match status" value="1"/>
</dbReference>
<reference evidence="3" key="1">
    <citation type="submission" date="2014-05" db="EMBL/GenBank/DDBJ databases">
        <authorList>
            <person name="Chronopoulou M."/>
        </authorList>
    </citation>
    <scope>NUCLEOTIDE SEQUENCE</scope>
    <source>
        <tissue evidence="3">Whole organism</tissue>
    </source>
</reference>
<dbReference type="SUPFAM" id="SSF46785">
    <property type="entry name" value="Winged helix' DNA-binding domain"/>
    <property type="match status" value="1"/>
</dbReference>
<dbReference type="PANTHER" id="PTHR16206:SF4">
    <property type="entry name" value="PROTEIN LET-99"/>
    <property type="match status" value="1"/>
</dbReference>
<dbReference type="EMBL" id="HACA01001776">
    <property type="protein sequence ID" value="CDW19137.1"/>
    <property type="molecule type" value="Transcribed_RNA"/>
</dbReference>
<dbReference type="PANTHER" id="PTHR16206">
    <property type="entry name" value="DEP DOMAIN-CONTAINING"/>
    <property type="match status" value="1"/>
</dbReference>
<name>A0A0K2T0K5_LEPSM</name>
<dbReference type="InterPro" id="IPR036390">
    <property type="entry name" value="WH_DNA-bd_sf"/>
</dbReference>
<feature type="region of interest" description="Disordered" evidence="1">
    <location>
        <begin position="375"/>
        <end position="404"/>
    </location>
</feature>
<gene>
    <name evidence="3" type="primary">depdc1a</name>
</gene>
<dbReference type="Pfam" id="PF00610">
    <property type="entry name" value="DEP"/>
    <property type="match status" value="1"/>
</dbReference>
<feature type="compositionally biased region" description="Basic residues" evidence="1">
    <location>
        <begin position="383"/>
        <end position="393"/>
    </location>
</feature>
<proteinExistence type="predicted"/>